<dbReference type="InterPro" id="IPR050736">
    <property type="entry name" value="Sensor_HK_Regulatory"/>
</dbReference>
<dbReference type="Proteomes" id="UP000264071">
    <property type="component" value="Unassembled WGS sequence"/>
</dbReference>
<protein>
    <recommendedName>
        <fullName evidence="2">histidine kinase</fullName>
        <ecNumber evidence="2">2.7.13.3</ecNumber>
    </recommendedName>
</protein>
<dbReference type="InterPro" id="IPR036890">
    <property type="entry name" value="HATPase_C_sf"/>
</dbReference>
<evidence type="ECO:0000256" key="4">
    <source>
        <dbReference type="ARBA" id="ARBA00022679"/>
    </source>
</evidence>
<keyword evidence="4" id="KW-0808">Transferase</keyword>
<dbReference type="Gene3D" id="3.30.565.10">
    <property type="entry name" value="Histidine kinase-like ATPase, C-terminal domain"/>
    <property type="match status" value="1"/>
</dbReference>
<dbReference type="InterPro" id="IPR003661">
    <property type="entry name" value="HisK_dim/P_dom"/>
</dbReference>
<sequence length="420" mass="44643">MLVPRTQPTRSPAADFTVLATLVVGLLVWLVLACFGVARAQREATARLQREVAQLVATQVSAQLEAMPSRHVVGAPEAVLDSVVDAEGLRVALRDVLAAAPDLARLADSTGLAVDLVRSHPVLAPALVETRTQAQGSTALITVRARNDARIPPVLLAVVVALLSVTTALTGVLLWRLLREQAAAHQRSAFASTVSHELRTPLAQILLFAETLQLGRARTTGDRELALGAIVQETRRLMRLVDNVLRFTRLEQGAPHLRQEPVRVSDLVAETAAQFAPLARTSQVSIVVVPDDAAVALADADAVRQVLLNLLDNAVKHGPPSQRVTARVEAHGAQVRLIVEDEGPGIAPDDRDRIWHAFERGSADHQGRTPAGSGGAGLGLMIVRALTEAMGGDVRCEPVRPVGPGARFIVGLPALHQEPG</sequence>
<dbReference type="InterPro" id="IPR036097">
    <property type="entry name" value="HisK_dim/P_sf"/>
</dbReference>
<dbReference type="InterPro" id="IPR005467">
    <property type="entry name" value="His_kinase_dom"/>
</dbReference>
<dbReference type="PROSITE" id="PS50109">
    <property type="entry name" value="HIS_KIN"/>
    <property type="match status" value="1"/>
</dbReference>
<dbReference type="SMART" id="SM00388">
    <property type="entry name" value="HisKA"/>
    <property type="match status" value="1"/>
</dbReference>
<dbReference type="GO" id="GO:0000155">
    <property type="term" value="F:phosphorelay sensor kinase activity"/>
    <property type="evidence" value="ECO:0007669"/>
    <property type="project" value="InterPro"/>
</dbReference>
<keyword evidence="7" id="KW-0472">Membrane</keyword>
<dbReference type="PANTHER" id="PTHR43711">
    <property type="entry name" value="TWO-COMPONENT HISTIDINE KINASE"/>
    <property type="match status" value="1"/>
</dbReference>
<gene>
    <name evidence="9" type="ORF">DGD08_03175</name>
</gene>
<feature type="transmembrane region" description="Helical" evidence="7">
    <location>
        <begin position="154"/>
        <end position="178"/>
    </location>
</feature>
<organism evidence="9 10">
    <name type="scientific">Gemmatimonas aurantiaca</name>
    <dbReference type="NCBI Taxonomy" id="173480"/>
    <lineage>
        <taxon>Bacteria</taxon>
        <taxon>Pseudomonadati</taxon>
        <taxon>Gemmatimonadota</taxon>
        <taxon>Gemmatimonadia</taxon>
        <taxon>Gemmatimonadales</taxon>
        <taxon>Gemmatimonadaceae</taxon>
        <taxon>Gemmatimonas</taxon>
    </lineage>
</organism>
<dbReference type="CDD" id="cd00075">
    <property type="entry name" value="HATPase"/>
    <property type="match status" value="1"/>
</dbReference>
<dbReference type="EMBL" id="DPIY01000004">
    <property type="protein sequence ID" value="HCT56196.1"/>
    <property type="molecule type" value="Genomic_DNA"/>
</dbReference>
<dbReference type="SMART" id="SM00387">
    <property type="entry name" value="HATPase_c"/>
    <property type="match status" value="1"/>
</dbReference>
<reference evidence="9 10" key="1">
    <citation type="journal article" date="2018" name="Nat. Biotechnol.">
        <title>A standardized bacterial taxonomy based on genome phylogeny substantially revises the tree of life.</title>
        <authorList>
            <person name="Parks D.H."/>
            <person name="Chuvochina M."/>
            <person name="Waite D.W."/>
            <person name="Rinke C."/>
            <person name="Skarshewski A."/>
            <person name="Chaumeil P.A."/>
            <person name="Hugenholtz P."/>
        </authorList>
    </citation>
    <scope>NUCLEOTIDE SEQUENCE [LARGE SCALE GENOMIC DNA]</scope>
    <source>
        <strain evidence="9">UBA8844</strain>
    </source>
</reference>
<name>A0A3D4V501_9BACT</name>
<dbReference type="Pfam" id="PF00512">
    <property type="entry name" value="HisKA"/>
    <property type="match status" value="1"/>
</dbReference>
<dbReference type="Pfam" id="PF02518">
    <property type="entry name" value="HATPase_c"/>
    <property type="match status" value="1"/>
</dbReference>
<dbReference type="PRINTS" id="PR00344">
    <property type="entry name" value="BCTRLSENSOR"/>
</dbReference>
<feature type="transmembrane region" description="Helical" evidence="7">
    <location>
        <begin position="16"/>
        <end position="38"/>
    </location>
</feature>
<evidence type="ECO:0000256" key="7">
    <source>
        <dbReference type="SAM" id="Phobius"/>
    </source>
</evidence>
<dbReference type="OMA" id="RIMINLI"/>
<keyword evidence="7" id="KW-0812">Transmembrane</keyword>
<keyword evidence="7" id="KW-1133">Transmembrane helix</keyword>
<dbReference type="InterPro" id="IPR003594">
    <property type="entry name" value="HATPase_dom"/>
</dbReference>
<accession>A0A3D4V501</accession>
<keyword evidence="6" id="KW-0902">Two-component regulatory system</keyword>
<keyword evidence="3" id="KW-0597">Phosphoprotein</keyword>
<evidence type="ECO:0000256" key="1">
    <source>
        <dbReference type="ARBA" id="ARBA00000085"/>
    </source>
</evidence>
<dbReference type="PROSITE" id="PS51257">
    <property type="entry name" value="PROKAR_LIPOPROTEIN"/>
    <property type="match status" value="1"/>
</dbReference>
<dbReference type="Gene3D" id="1.10.287.130">
    <property type="match status" value="1"/>
</dbReference>
<evidence type="ECO:0000256" key="6">
    <source>
        <dbReference type="ARBA" id="ARBA00023012"/>
    </source>
</evidence>
<dbReference type="PANTHER" id="PTHR43711:SF1">
    <property type="entry name" value="HISTIDINE KINASE 1"/>
    <property type="match status" value="1"/>
</dbReference>
<feature type="domain" description="Histidine kinase" evidence="8">
    <location>
        <begin position="193"/>
        <end position="416"/>
    </location>
</feature>
<dbReference type="CDD" id="cd00082">
    <property type="entry name" value="HisKA"/>
    <property type="match status" value="1"/>
</dbReference>
<dbReference type="AlphaFoldDB" id="A0A3D4V501"/>
<evidence type="ECO:0000259" key="8">
    <source>
        <dbReference type="PROSITE" id="PS50109"/>
    </source>
</evidence>
<evidence type="ECO:0000313" key="9">
    <source>
        <dbReference type="EMBL" id="HCT56196.1"/>
    </source>
</evidence>
<proteinExistence type="predicted"/>
<dbReference type="EC" id="2.7.13.3" evidence="2"/>
<evidence type="ECO:0000313" key="10">
    <source>
        <dbReference type="Proteomes" id="UP000264071"/>
    </source>
</evidence>
<evidence type="ECO:0000256" key="2">
    <source>
        <dbReference type="ARBA" id="ARBA00012438"/>
    </source>
</evidence>
<evidence type="ECO:0000256" key="5">
    <source>
        <dbReference type="ARBA" id="ARBA00022777"/>
    </source>
</evidence>
<dbReference type="SUPFAM" id="SSF55874">
    <property type="entry name" value="ATPase domain of HSP90 chaperone/DNA topoisomerase II/histidine kinase"/>
    <property type="match status" value="1"/>
</dbReference>
<comment type="catalytic activity">
    <reaction evidence="1">
        <text>ATP + protein L-histidine = ADP + protein N-phospho-L-histidine.</text>
        <dbReference type="EC" id="2.7.13.3"/>
    </reaction>
</comment>
<dbReference type="SUPFAM" id="SSF47384">
    <property type="entry name" value="Homodimeric domain of signal transducing histidine kinase"/>
    <property type="match status" value="1"/>
</dbReference>
<dbReference type="InterPro" id="IPR004358">
    <property type="entry name" value="Sig_transdc_His_kin-like_C"/>
</dbReference>
<keyword evidence="5 9" id="KW-0418">Kinase</keyword>
<evidence type="ECO:0000256" key="3">
    <source>
        <dbReference type="ARBA" id="ARBA00022553"/>
    </source>
</evidence>
<comment type="caution">
    <text evidence="9">The sequence shown here is derived from an EMBL/GenBank/DDBJ whole genome shotgun (WGS) entry which is preliminary data.</text>
</comment>